<dbReference type="UniPathway" id="UPA00232"/>
<comment type="pathway">
    <text evidence="2 8">Cofactor biosynthesis; ubiquinone biosynthesis.</text>
</comment>
<comment type="subcellular location">
    <subcellularLocation>
        <location evidence="1 8">Mitochondrion</location>
    </subcellularLocation>
</comment>
<feature type="region of interest" description="Disordered" evidence="9">
    <location>
        <begin position="35"/>
        <end position="84"/>
    </location>
</feature>
<comment type="similarity">
    <text evidence="3 8">Belongs to the COQ9 family.</text>
</comment>
<evidence type="ECO:0000256" key="3">
    <source>
        <dbReference type="ARBA" id="ARBA00010766"/>
    </source>
</evidence>
<reference evidence="13" key="1">
    <citation type="journal article" date="2016" name="Nature">
        <title>The genome of the seagrass Zostera marina reveals angiosperm adaptation to the sea.</title>
        <authorList>
            <person name="Olsen J.L."/>
            <person name="Rouze P."/>
            <person name="Verhelst B."/>
            <person name="Lin Y.-C."/>
            <person name="Bayer T."/>
            <person name="Collen J."/>
            <person name="Dattolo E."/>
            <person name="De Paoli E."/>
            <person name="Dittami S."/>
            <person name="Maumus F."/>
            <person name="Michel G."/>
            <person name="Kersting A."/>
            <person name="Lauritano C."/>
            <person name="Lohaus R."/>
            <person name="Toepel M."/>
            <person name="Tonon T."/>
            <person name="Vanneste K."/>
            <person name="Amirebrahimi M."/>
            <person name="Brakel J."/>
            <person name="Bostroem C."/>
            <person name="Chovatia M."/>
            <person name="Grimwood J."/>
            <person name="Jenkins J.W."/>
            <person name="Jueterbock A."/>
            <person name="Mraz A."/>
            <person name="Stam W.T."/>
            <person name="Tice H."/>
            <person name="Bornberg-Bauer E."/>
            <person name="Green P.J."/>
            <person name="Pearson G.A."/>
            <person name="Procaccini G."/>
            <person name="Duarte C.M."/>
            <person name="Schmutz J."/>
            <person name="Reusch T.B.H."/>
            <person name="Van de Peer Y."/>
        </authorList>
    </citation>
    <scope>NUCLEOTIDE SEQUENCE [LARGE SCALE GENOMIC DNA]</scope>
    <source>
        <strain evidence="13">cv. Finnish</strain>
    </source>
</reference>
<comment type="function">
    <text evidence="8">Membrane-associated protein that warps the membrane surface to access and bind aromatic isoprenes with high specificity, including ubiquinone (CoQ) isoprene intermediates and presents them directly to Coq7, therefore facilitating the Coq7-mediated hydroxylase step. Participates in the biosynthesis of coenzyme Q, also named ubiquinone, an essential lipid-soluble electron transporter for aerobic cellular respiration.</text>
</comment>
<dbReference type="Gene3D" id="1.10.357.10">
    <property type="entry name" value="Tetracycline Repressor, domain 2"/>
    <property type="match status" value="1"/>
</dbReference>
<dbReference type="InterPro" id="IPR048674">
    <property type="entry name" value="COQ9_HTH"/>
</dbReference>
<accession>A0A0K9PMZ5</accession>
<keyword evidence="6 8" id="KW-0446">Lipid-binding</keyword>
<keyword evidence="5" id="KW-0809">Transit peptide</keyword>
<comment type="caution">
    <text evidence="12">The sequence shown here is derived from an EMBL/GenBank/DDBJ whole genome shotgun (WGS) entry which is preliminary data.</text>
</comment>
<dbReference type="Pfam" id="PF21392">
    <property type="entry name" value="COQ9_N"/>
    <property type="match status" value="1"/>
</dbReference>
<evidence type="ECO:0000256" key="2">
    <source>
        <dbReference type="ARBA" id="ARBA00004749"/>
    </source>
</evidence>
<dbReference type="InterPro" id="IPR012762">
    <property type="entry name" value="Ubiq_biosynth_COQ9"/>
</dbReference>
<evidence type="ECO:0000256" key="7">
    <source>
        <dbReference type="ARBA" id="ARBA00023128"/>
    </source>
</evidence>
<dbReference type="OMA" id="CAGFGWN"/>
<organism evidence="12 13">
    <name type="scientific">Zostera marina</name>
    <name type="common">Eelgrass</name>
    <dbReference type="NCBI Taxonomy" id="29655"/>
    <lineage>
        <taxon>Eukaryota</taxon>
        <taxon>Viridiplantae</taxon>
        <taxon>Streptophyta</taxon>
        <taxon>Embryophyta</taxon>
        <taxon>Tracheophyta</taxon>
        <taxon>Spermatophyta</taxon>
        <taxon>Magnoliopsida</taxon>
        <taxon>Liliopsida</taxon>
        <taxon>Zosteraceae</taxon>
        <taxon>Zostera</taxon>
    </lineage>
</organism>
<protein>
    <recommendedName>
        <fullName evidence="8">Ubiquinone biosynthesis protein</fullName>
    </recommendedName>
</protein>
<dbReference type="EMBL" id="LFYR01000757">
    <property type="protein sequence ID" value="KMZ69595.1"/>
    <property type="molecule type" value="Genomic_DNA"/>
</dbReference>
<proteinExistence type="inferred from homology"/>
<evidence type="ECO:0000259" key="11">
    <source>
        <dbReference type="Pfam" id="PF21392"/>
    </source>
</evidence>
<dbReference type="PANTHER" id="PTHR21427">
    <property type="entry name" value="UBIQUINONE BIOSYNTHESIS PROTEIN COQ9, MITOCHONDRIAL"/>
    <property type="match status" value="1"/>
</dbReference>
<feature type="domain" description="Ubiquinone biosynthesis protein COQ9 HTH" evidence="11">
    <location>
        <begin position="87"/>
        <end position="112"/>
    </location>
</feature>
<dbReference type="NCBIfam" id="TIGR02396">
    <property type="entry name" value="diverge_rpsU"/>
    <property type="match status" value="1"/>
</dbReference>
<sequence length="296" mass="33134">MLRSSTALLRLRSSSATTVALRGQILRYLNLSTDTGTIRSPSESHEQKREESGDKGNSEAKASVDAGEKFRRRNARDDKSGSYAEEQERVLRAALGHVLTMGWGESAMMAGARDVGISPAIVGSFQRKEAALVEFIMDDCLQRLIDKIDSGEDLGNWILSKRISKLIRIRLEMQAPYISRWPEALSIQAQPMNLPTSFKQRAVLVDEFWHAIGDQGSDMDWYVKRTILGGIYSTSELFMLTDKSPDFSETWSFVNNRVKDAFDLQKTVQEATYLAEAVGTGMGSSVQGFMEKLFKR</sequence>
<keyword evidence="13" id="KW-1185">Reference proteome</keyword>
<dbReference type="Proteomes" id="UP000036987">
    <property type="component" value="Unassembled WGS sequence"/>
</dbReference>
<name>A0A0K9PMZ5_ZOSMR</name>
<keyword evidence="4 8" id="KW-0831">Ubiquinone biosynthesis</keyword>
<feature type="compositionally biased region" description="Basic and acidic residues" evidence="9">
    <location>
        <begin position="42"/>
        <end position="58"/>
    </location>
</feature>
<dbReference type="PANTHER" id="PTHR21427:SF19">
    <property type="entry name" value="UBIQUINONE BIOSYNTHESIS PROTEIN COQ9, MITOCHONDRIAL"/>
    <property type="match status" value="1"/>
</dbReference>
<gene>
    <name evidence="12" type="ORF">ZOSMA_20G00730</name>
</gene>
<evidence type="ECO:0000256" key="8">
    <source>
        <dbReference type="RuleBase" id="RU366063"/>
    </source>
</evidence>
<evidence type="ECO:0000256" key="6">
    <source>
        <dbReference type="ARBA" id="ARBA00023121"/>
    </source>
</evidence>
<evidence type="ECO:0000256" key="1">
    <source>
        <dbReference type="ARBA" id="ARBA00004173"/>
    </source>
</evidence>
<dbReference type="GO" id="GO:0006744">
    <property type="term" value="P:ubiquinone biosynthetic process"/>
    <property type="evidence" value="ECO:0000318"/>
    <property type="project" value="GO_Central"/>
</dbReference>
<evidence type="ECO:0000256" key="9">
    <source>
        <dbReference type="SAM" id="MobiDB-lite"/>
    </source>
</evidence>
<evidence type="ECO:0000313" key="12">
    <source>
        <dbReference type="EMBL" id="KMZ69595.1"/>
    </source>
</evidence>
<feature type="compositionally biased region" description="Basic and acidic residues" evidence="9">
    <location>
        <begin position="75"/>
        <end position="84"/>
    </location>
</feature>
<dbReference type="InterPro" id="IPR013718">
    <property type="entry name" value="COQ9_C"/>
</dbReference>
<dbReference type="STRING" id="29655.A0A0K9PMZ5"/>
<dbReference type="GO" id="GO:0008289">
    <property type="term" value="F:lipid binding"/>
    <property type="evidence" value="ECO:0000318"/>
    <property type="project" value="GO_Central"/>
</dbReference>
<keyword evidence="7 8" id="KW-0496">Mitochondrion</keyword>
<dbReference type="AlphaFoldDB" id="A0A0K9PMZ5"/>
<dbReference type="FunFam" id="1.10.357.10:FF:000004">
    <property type="entry name" value="Ubiquinone biosynthesis protein COQ9, mitochondrial"/>
    <property type="match status" value="1"/>
</dbReference>
<dbReference type="GO" id="GO:0005743">
    <property type="term" value="C:mitochondrial inner membrane"/>
    <property type="evidence" value="ECO:0000318"/>
    <property type="project" value="GO_Central"/>
</dbReference>
<dbReference type="Pfam" id="PF08511">
    <property type="entry name" value="COQ9"/>
    <property type="match status" value="1"/>
</dbReference>
<evidence type="ECO:0000313" key="13">
    <source>
        <dbReference type="Proteomes" id="UP000036987"/>
    </source>
</evidence>
<evidence type="ECO:0000256" key="5">
    <source>
        <dbReference type="ARBA" id="ARBA00022946"/>
    </source>
</evidence>
<keyword evidence="12" id="KW-0830">Ubiquinone</keyword>
<evidence type="ECO:0000256" key="4">
    <source>
        <dbReference type="ARBA" id="ARBA00022688"/>
    </source>
</evidence>
<dbReference type="OrthoDB" id="619536at2759"/>
<feature type="domain" description="COQ9 C-terminal" evidence="10">
    <location>
        <begin position="195"/>
        <end position="264"/>
    </location>
</feature>
<evidence type="ECO:0000259" key="10">
    <source>
        <dbReference type="Pfam" id="PF08511"/>
    </source>
</evidence>